<dbReference type="AlphaFoldDB" id="A0A5B2XRU9"/>
<evidence type="ECO:0000313" key="2">
    <source>
        <dbReference type="EMBL" id="KAA2266103.1"/>
    </source>
</evidence>
<organism evidence="2 3">
    <name type="scientific">Solihabitans fulvus</name>
    <dbReference type="NCBI Taxonomy" id="1892852"/>
    <lineage>
        <taxon>Bacteria</taxon>
        <taxon>Bacillati</taxon>
        <taxon>Actinomycetota</taxon>
        <taxon>Actinomycetes</taxon>
        <taxon>Pseudonocardiales</taxon>
        <taxon>Pseudonocardiaceae</taxon>
        <taxon>Solihabitans</taxon>
    </lineage>
</organism>
<accession>A0A5B2XRU9</accession>
<comment type="caution">
    <text evidence="2">The sequence shown here is derived from an EMBL/GenBank/DDBJ whole genome shotgun (WGS) entry which is preliminary data.</text>
</comment>
<protein>
    <submittedName>
        <fullName evidence="2">Ester cyclase</fullName>
    </submittedName>
</protein>
<dbReference type="Pfam" id="PF12680">
    <property type="entry name" value="SnoaL_2"/>
    <property type="match status" value="1"/>
</dbReference>
<dbReference type="OrthoDB" id="119146at2"/>
<name>A0A5B2XRU9_9PSEU</name>
<dbReference type="InterPro" id="IPR037401">
    <property type="entry name" value="SnoaL-like"/>
</dbReference>
<feature type="domain" description="SnoaL-like" evidence="1">
    <location>
        <begin position="19"/>
        <end position="121"/>
    </location>
</feature>
<sequence length="139" mass="14238">MGDSMNSAGLSEHAMPAAVARFFAASRAGDARAWAAAFAADGAFHHPVGQPPVRGREAIEALIVRAIAGFGRFDGLQAVETHRSDPHVAVSWRGAGVSPTGGAVVWSGITGFELDDAGLIANARVYGDLATVAAQLSAR</sequence>
<dbReference type="EMBL" id="VUOB01000003">
    <property type="protein sequence ID" value="KAA2266103.1"/>
    <property type="molecule type" value="Genomic_DNA"/>
</dbReference>
<dbReference type="InterPro" id="IPR032710">
    <property type="entry name" value="NTF2-like_dom_sf"/>
</dbReference>
<keyword evidence="3" id="KW-1185">Reference proteome</keyword>
<dbReference type="Proteomes" id="UP000323454">
    <property type="component" value="Unassembled WGS sequence"/>
</dbReference>
<dbReference type="SUPFAM" id="SSF54427">
    <property type="entry name" value="NTF2-like"/>
    <property type="match status" value="1"/>
</dbReference>
<reference evidence="2 3" key="1">
    <citation type="submission" date="2019-09" db="EMBL/GenBank/DDBJ databases">
        <title>Goodfellowia gen. nov., a new genus of the Pseudonocardineae related to Actinoalloteichus, containing Goodfellowia coeruleoviolacea gen. nov., comb. nov. gen. nov., comb. nov.</title>
        <authorList>
            <person name="Labeda D."/>
        </authorList>
    </citation>
    <scope>NUCLEOTIDE SEQUENCE [LARGE SCALE GENOMIC DNA]</scope>
    <source>
        <strain evidence="2 3">AN110305</strain>
    </source>
</reference>
<dbReference type="Gene3D" id="3.10.450.50">
    <property type="match status" value="1"/>
</dbReference>
<proteinExistence type="predicted"/>
<gene>
    <name evidence="2" type="ORF">F0L68_03005</name>
</gene>
<evidence type="ECO:0000259" key="1">
    <source>
        <dbReference type="Pfam" id="PF12680"/>
    </source>
</evidence>
<evidence type="ECO:0000313" key="3">
    <source>
        <dbReference type="Proteomes" id="UP000323454"/>
    </source>
</evidence>
<reference evidence="2 3" key="2">
    <citation type="submission" date="2019-09" db="EMBL/GenBank/DDBJ databases">
        <authorList>
            <person name="Jin C."/>
        </authorList>
    </citation>
    <scope>NUCLEOTIDE SEQUENCE [LARGE SCALE GENOMIC DNA]</scope>
    <source>
        <strain evidence="2 3">AN110305</strain>
    </source>
</reference>